<protein>
    <submittedName>
        <fullName evidence="1">Uncharacterized protein</fullName>
    </submittedName>
</protein>
<organism evidence="1 2">
    <name type="scientific">Cyclopterus lumpus</name>
    <name type="common">Lumpsucker</name>
    <dbReference type="NCBI Taxonomy" id="8103"/>
    <lineage>
        <taxon>Eukaryota</taxon>
        <taxon>Metazoa</taxon>
        <taxon>Chordata</taxon>
        <taxon>Craniata</taxon>
        <taxon>Vertebrata</taxon>
        <taxon>Euteleostomi</taxon>
        <taxon>Actinopterygii</taxon>
        <taxon>Neopterygii</taxon>
        <taxon>Teleostei</taxon>
        <taxon>Neoteleostei</taxon>
        <taxon>Acanthomorphata</taxon>
        <taxon>Eupercaria</taxon>
        <taxon>Perciformes</taxon>
        <taxon>Cottioidei</taxon>
        <taxon>Cottales</taxon>
        <taxon>Cyclopteridae</taxon>
        <taxon>Cyclopterus</taxon>
    </lineage>
</organism>
<evidence type="ECO:0000313" key="1">
    <source>
        <dbReference type="Ensembl" id="ENSCLMP00005049532.1"/>
    </source>
</evidence>
<dbReference type="InterPro" id="IPR045902">
    <property type="entry name" value="SANBR-like"/>
</dbReference>
<evidence type="ECO:0000313" key="2">
    <source>
        <dbReference type="Proteomes" id="UP000694565"/>
    </source>
</evidence>
<dbReference type="CDD" id="cd00167">
    <property type="entry name" value="SANT"/>
    <property type="match status" value="1"/>
</dbReference>
<dbReference type="PANTHER" id="PTHR20946">
    <property type="entry name" value="SANT AND BTB DOMAIN REGULATOR OF CLASS SWITCH RECOMBINATION"/>
    <property type="match status" value="1"/>
</dbReference>
<dbReference type="Ensembl" id="ENSCLMT00005051184.1">
    <property type="protein sequence ID" value="ENSCLMP00005049532.1"/>
    <property type="gene ID" value="ENSCLMG00005022546.1"/>
</dbReference>
<dbReference type="PANTHER" id="PTHR20946:SF0">
    <property type="entry name" value="SANT AND BTB DOMAIN REGULATOR OF CLASS SWITCH RECOMBINATION"/>
    <property type="match status" value="1"/>
</dbReference>
<name>A0A8C3AZS5_CYCLU</name>
<dbReference type="Proteomes" id="UP000694565">
    <property type="component" value="Unplaced"/>
</dbReference>
<dbReference type="AlphaFoldDB" id="A0A8C3AZS5"/>
<reference evidence="1" key="1">
    <citation type="submission" date="2025-08" db="UniProtKB">
        <authorList>
            <consortium name="Ensembl"/>
        </authorList>
    </citation>
    <scope>IDENTIFICATION</scope>
</reference>
<proteinExistence type="predicted"/>
<dbReference type="GeneTree" id="ENSGT00990000210403"/>
<accession>A0A8C3AZS5</accession>
<sequence length="136" mass="14782">MSRFCSDNNNFPYDNNVLVLDMVLGSLWGVPQPINWDNVAKLVPGFTPKECARRFEELKSAGGFLHVDNHCNDLTEGTTSPSDGLTALLDAGEVVETGGSHGSSMVTGQITFFHHPLTDMIVKQVFNCILGILKTA</sequence>
<dbReference type="InterPro" id="IPR001005">
    <property type="entry name" value="SANT/Myb"/>
</dbReference>
<keyword evidence="2" id="KW-1185">Reference proteome</keyword>
<reference evidence="1" key="2">
    <citation type="submission" date="2025-09" db="UniProtKB">
        <authorList>
            <consortium name="Ensembl"/>
        </authorList>
    </citation>
    <scope>IDENTIFICATION</scope>
</reference>